<proteinExistence type="predicted"/>
<evidence type="ECO:0000313" key="2">
    <source>
        <dbReference type="Proteomes" id="UP000326018"/>
    </source>
</evidence>
<dbReference type="Proteomes" id="UP000326018">
    <property type="component" value="Unassembled WGS sequence"/>
</dbReference>
<accession>A0A5E7ASG6</accession>
<reference evidence="1 2" key="1">
    <citation type="submission" date="2019-09" db="EMBL/GenBank/DDBJ databases">
        <authorList>
            <person name="Chandra G."/>
            <person name="Truman W A."/>
        </authorList>
    </citation>
    <scope>NUCLEOTIDE SEQUENCE [LARGE SCALE GENOMIC DNA]</scope>
    <source>
        <strain evidence="1">PS712</strain>
    </source>
</reference>
<dbReference type="InterPro" id="IPR027417">
    <property type="entry name" value="P-loop_NTPase"/>
</dbReference>
<dbReference type="Gene3D" id="3.40.50.300">
    <property type="entry name" value="P-loop containing nucleotide triphosphate hydrolases"/>
    <property type="match status" value="1"/>
</dbReference>
<dbReference type="OrthoDB" id="8889741at2"/>
<sequence>MSIAGIRSNRGDSYQTLIAMKWALTVLSDIRLEWLEVDATTFSVDDVVIGKTDGSLICCQCKKNQPDFNSWSIADLADEVGKASRLLATNLLAEVRFYSRSPFGSIDKLREYAVTQPDEASYRANFSKEHVSTDSALAARLDQAQSISTYEFLRRTTFHVTEDFNQLEEELHERLSRLASHAESAYDAFWRRLSQLGSRVSGSAGSESMTAQHRLTKKDLNTLLHRAGAMLVPGIAQDEIRAAFTGTSSIGRSWHREIAGRRLARKTKDEVLNAIDQHKRSILVTGLPGSGKTCVLLAVQEELELRAQTDRSLVPLFIQSREFAELATAKDRQAQGLNEDWVGWVARLADEAHVVVVIDSLDVLSISREHSALTYFLAQLDQLLIIANVTTLVACRDFDRHYDRRIAGRLWACELECRPLDWDEEVFPLLQASNINVANVDPITRLLIQNPRELALFVELAQREGGFSVVTSQALAQLYLDSIVLADVSLGEPAMTAIEFIAEEMLKTRSITVPPQRFGGLDKIKRSLLSHNVLYEAKDGRLGFGHQTLLDVLVISSAIRKGLSLSDFIKGLSPVPFVRPSIRSFVAQLSTGDRRTFRKQLRAVLMSDAAFHIRRLIAESLAEALPYDEDWPLIRDLRRECPEVFQVIYLHAKAIEWSSFWLKFLVPVLIESRDQEGLMMHLHRSSIWVNQDPVAVLGFWFNLLKFDWLDRTQLASRLGFSVIDVEAKHSQALSPVLEALLRLPRPEHSYLGRSISRCVIAGIMSDAVLWDFVVNDVSEEDVLDLHQLEGKLRCGIHEFADQENDFFLGRMRQSPELLELAVQAVESWSLTRITAIGKWSADSSGFLGRTSYRAKRSQSDVQHIDAEQHLMNAMESAILTHAALNSEWWTGNKERLCFSHEGALKYFGILACSASPLQNLDLIERLLSKECRDDSELLFEIGLLVSLSFFHLDERAQNRVMENVLNMQSGECTEEYEMLRILALKASLLSRIPCYLRSKDAQRIVDFYVDCNGPLIYELRDEYGFGMVRPPFSFQEFVDISDAGVMQLLMHYVGDRGGADNFLIGGEREVAYELREASSRDPYRFLALMVAHWSTISSVFRDSIMEGISNYLAYRNGGLKANDSWSPLKDLNDAELAGEILNEIELHAKYWKQNRAASNALSSCAHVVRMPDKAVKLIGLIANFLDYQEESIISGDGIGLLEVGINMVRGRVTEALMVLINGLLEDKTELPAQLKPLLHQFCELHNPAIYAVILRRLPFLIAKDSDFGWDLLSQCMQGNASGLWRIAEPCLYYNYQNSFSRISPILEHLRLQGEGKDLETWGRISALAALSDRIALNDLLEEMSVLNDAAAWGGAANVWSNGSNIKLYRSACLTGLQAGLATPHECAVAVTQQMSRMFRKDATLIPSDLIREYFISLELESTKGKGRDSYIYGLDEWLSAVVQNDPNEVLTIIELYLDYVRRRKGAIYDSGSNFTQLLTYLFGEAEEKEDTDGGKMLRRVVAVQDDLLALGVTAVNDWLKAAERP</sequence>
<gene>
    <name evidence="1" type="ORF">PS712_01140</name>
</gene>
<protein>
    <submittedName>
        <fullName evidence="1">Uncharacterized protein</fullName>
    </submittedName>
</protein>
<name>A0A5E7ASG6_PSEFL</name>
<dbReference type="SUPFAM" id="SSF52540">
    <property type="entry name" value="P-loop containing nucleoside triphosphate hydrolases"/>
    <property type="match status" value="1"/>
</dbReference>
<evidence type="ECO:0000313" key="1">
    <source>
        <dbReference type="EMBL" id="VVN81595.1"/>
    </source>
</evidence>
<dbReference type="RefSeq" id="WP_150701393.1">
    <property type="nucleotide sequence ID" value="NZ_CABVIB010000004.1"/>
</dbReference>
<dbReference type="EMBL" id="CABVIB010000004">
    <property type="protein sequence ID" value="VVN81595.1"/>
    <property type="molecule type" value="Genomic_DNA"/>
</dbReference>
<organism evidence="1 2">
    <name type="scientific">Pseudomonas fluorescens</name>
    <dbReference type="NCBI Taxonomy" id="294"/>
    <lineage>
        <taxon>Bacteria</taxon>
        <taxon>Pseudomonadati</taxon>
        <taxon>Pseudomonadota</taxon>
        <taxon>Gammaproteobacteria</taxon>
        <taxon>Pseudomonadales</taxon>
        <taxon>Pseudomonadaceae</taxon>
        <taxon>Pseudomonas</taxon>
    </lineage>
</organism>